<dbReference type="InterPro" id="IPR016163">
    <property type="entry name" value="Ald_DH_C"/>
</dbReference>
<evidence type="ECO:0000256" key="4">
    <source>
        <dbReference type="RuleBase" id="RU003345"/>
    </source>
</evidence>
<comment type="caution">
    <text evidence="6">The sequence shown here is derived from an EMBL/GenBank/DDBJ whole genome shotgun (WGS) entry which is preliminary data.</text>
</comment>
<proteinExistence type="inferred from homology"/>
<evidence type="ECO:0000256" key="2">
    <source>
        <dbReference type="ARBA" id="ARBA00023002"/>
    </source>
</evidence>
<dbReference type="Gene3D" id="3.40.309.10">
    <property type="entry name" value="Aldehyde Dehydrogenase, Chain A, domain 2"/>
    <property type="match status" value="1"/>
</dbReference>
<reference evidence="6 7" key="1">
    <citation type="submission" date="2018-12" db="EMBL/GenBank/DDBJ databases">
        <title>Croceicoccus ponticola sp. nov., a lipolytic bacterium isolated from seawater.</title>
        <authorList>
            <person name="Yoon J.-H."/>
        </authorList>
    </citation>
    <scope>NUCLEOTIDE SEQUENCE [LARGE SCALE GENOMIC DNA]</scope>
    <source>
        <strain evidence="6 7">GM-16</strain>
    </source>
</reference>
<keyword evidence="7" id="KW-1185">Reference proteome</keyword>
<sequence>MLIDGKLVSSRSGATFDNINPATDEIIGVTADGTPEDFVEAVAAARRAFDETDWSRDAEFRSRCLMQLHEALVLHKEEIRPLLVKEVGTCVWLTRDTLFDLPIERLKDYARLAVDFPYDEELPDVDFRGVVSKRRIRKEPMGVVAGIIPWNGPWGSGLSKLGPALATGCTFVLKPSPDAPWMATIVGKLAAEETDIPPGVFNVVTAADNLAGEVLTTDPRVDMIAFTGSAPNGRRIASVASDTLKRTLLELGGKSAYVVLESANVAEEAAEAAKLICNNAGQGCVARSRLLIPESQYEEGVEAARKMMAALQYGDPSDPHNFMGPLISKHHRRRVLAHIDKAISEGNRLVHGGTIPEHLPKGCYLEPTLFADVKPDDTIAQEEIFGPVLAVIPYKDEAEALSIANNSIYGLSATVSAATNEEAYEFSKRLRTGTVSVNGGVWMHMDVPFGGFKQSGIGRQYGREGYEEYLETKVVGIKTEARPQSLAWGEVEEKEATS</sequence>
<dbReference type="PROSITE" id="PS00687">
    <property type="entry name" value="ALDEHYDE_DEHYDR_GLU"/>
    <property type="match status" value="1"/>
</dbReference>
<dbReference type="Pfam" id="PF00171">
    <property type="entry name" value="Aldedh"/>
    <property type="match status" value="1"/>
</dbReference>
<dbReference type="InterPro" id="IPR016161">
    <property type="entry name" value="Ald_DH/histidinol_DH"/>
</dbReference>
<dbReference type="GO" id="GO:0016620">
    <property type="term" value="F:oxidoreductase activity, acting on the aldehyde or oxo group of donors, NAD or NADP as acceptor"/>
    <property type="evidence" value="ECO:0007669"/>
    <property type="project" value="InterPro"/>
</dbReference>
<evidence type="ECO:0000256" key="3">
    <source>
        <dbReference type="PROSITE-ProRule" id="PRU10007"/>
    </source>
</evidence>
<comment type="similarity">
    <text evidence="1 4">Belongs to the aldehyde dehydrogenase family.</text>
</comment>
<feature type="active site" evidence="3">
    <location>
        <position position="250"/>
    </location>
</feature>
<organism evidence="6 7">
    <name type="scientific">Croceicoccus ponticola</name>
    <dbReference type="NCBI Taxonomy" id="2217664"/>
    <lineage>
        <taxon>Bacteria</taxon>
        <taxon>Pseudomonadati</taxon>
        <taxon>Pseudomonadota</taxon>
        <taxon>Alphaproteobacteria</taxon>
        <taxon>Sphingomonadales</taxon>
        <taxon>Erythrobacteraceae</taxon>
        <taxon>Croceicoccus</taxon>
    </lineage>
</organism>
<keyword evidence="2 4" id="KW-0560">Oxidoreductase</keyword>
<dbReference type="SUPFAM" id="SSF53720">
    <property type="entry name" value="ALDH-like"/>
    <property type="match status" value="1"/>
</dbReference>
<dbReference type="OrthoDB" id="9761688at2"/>
<dbReference type="InterPro" id="IPR016162">
    <property type="entry name" value="Ald_DH_N"/>
</dbReference>
<dbReference type="Gene3D" id="3.40.605.10">
    <property type="entry name" value="Aldehyde Dehydrogenase, Chain A, domain 1"/>
    <property type="match status" value="1"/>
</dbReference>
<evidence type="ECO:0000259" key="5">
    <source>
        <dbReference type="Pfam" id="PF00171"/>
    </source>
</evidence>
<dbReference type="PANTHER" id="PTHR42804:SF1">
    <property type="entry name" value="ALDEHYDE DEHYDROGENASE-RELATED"/>
    <property type="match status" value="1"/>
</dbReference>
<dbReference type="InterPro" id="IPR015590">
    <property type="entry name" value="Aldehyde_DH_dom"/>
</dbReference>
<dbReference type="CDD" id="cd07089">
    <property type="entry name" value="ALDH_CddD-AldA-like"/>
    <property type="match status" value="1"/>
</dbReference>
<evidence type="ECO:0000313" key="7">
    <source>
        <dbReference type="Proteomes" id="UP000283003"/>
    </source>
</evidence>
<dbReference type="Proteomes" id="UP000283003">
    <property type="component" value="Unassembled WGS sequence"/>
</dbReference>
<name>A0A437H2G0_9SPHN</name>
<accession>A0A437H2G0</accession>
<evidence type="ECO:0000256" key="1">
    <source>
        <dbReference type="ARBA" id="ARBA00009986"/>
    </source>
</evidence>
<dbReference type="InterPro" id="IPR029510">
    <property type="entry name" value="Ald_DH_CS_GLU"/>
</dbReference>
<dbReference type="EMBL" id="RXOL01000001">
    <property type="protein sequence ID" value="RVQ69835.1"/>
    <property type="molecule type" value="Genomic_DNA"/>
</dbReference>
<dbReference type="PANTHER" id="PTHR42804">
    <property type="entry name" value="ALDEHYDE DEHYDROGENASE"/>
    <property type="match status" value="1"/>
</dbReference>
<evidence type="ECO:0000313" key="6">
    <source>
        <dbReference type="EMBL" id="RVQ69835.1"/>
    </source>
</evidence>
<dbReference type="AlphaFoldDB" id="A0A437H2G0"/>
<gene>
    <name evidence="6" type="ORF">EKN06_05655</name>
</gene>
<feature type="domain" description="Aldehyde dehydrogenase" evidence="5">
    <location>
        <begin position="9"/>
        <end position="475"/>
    </location>
</feature>
<protein>
    <submittedName>
        <fullName evidence="6">Aldehyde dehydrogenase family protein</fullName>
    </submittedName>
</protein>